<name>A0ABV7KNU2_PLAOK</name>
<reference evidence="4" key="1">
    <citation type="journal article" date="2019" name="Int. J. Syst. Evol. Microbiol.">
        <title>The Global Catalogue of Microorganisms (GCM) 10K type strain sequencing project: providing services to taxonomists for standard genome sequencing and annotation.</title>
        <authorList>
            <consortium name="The Broad Institute Genomics Platform"/>
            <consortium name="The Broad Institute Genome Sequencing Center for Infectious Disease"/>
            <person name="Wu L."/>
            <person name="Ma J."/>
        </authorList>
    </citation>
    <scope>NUCLEOTIDE SEQUENCE [LARGE SCALE GENOMIC DNA]</scope>
    <source>
        <strain evidence="4">CCM 320</strain>
    </source>
</reference>
<keyword evidence="1" id="KW-1133">Transmembrane helix</keyword>
<evidence type="ECO:0000313" key="4">
    <source>
        <dbReference type="Proteomes" id="UP001595625"/>
    </source>
</evidence>
<feature type="transmembrane region" description="Helical" evidence="1">
    <location>
        <begin position="62"/>
        <end position="83"/>
    </location>
</feature>
<organism evidence="3 4">
    <name type="scientific">Planomicrobium okeanokoites</name>
    <name type="common">Planococcus okeanokoites</name>
    <name type="synonym">Flavobacterium okeanokoites</name>
    <dbReference type="NCBI Taxonomy" id="244"/>
    <lineage>
        <taxon>Bacteria</taxon>
        <taxon>Bacillati</taxon>
        <taxon>Bacillota</taxon>
        <taxon>Bacilli</taxon>
        <taxon>Bacillales</taxon>
        <taxon>Caryophanaceae</taxon>
        <taxon>Planomicrobium</taxon>
    </lineage>
</organism>
<gene>
    <name evidence="3" type="ORF">ACFOEJ_08570</name>
</gene>
<dbReference type="Proteomes" id="UP001595625">
    <property type="component" value="Unassembled WGS sequence"/>
</dbReference>
<proteinExistence type="predicted"/>
<dbReference type="EMBL" id="JBHRUJ010000016">
    <property type="protein sequence ID" value="MFC3211120.1"/>
    <property type="molecule type" value="Genomic_DNA"/>
</dbReference>
<evidence type="ECO:0000256" key="1">
    <source>
        <dbReference type="SAM" id="Phobius"/>
    </source>
</evidence>
<keyword evidence="4" id="KW-1185">Reference proteome</keyword>
<keyword evidence="1" id="KW-0812">Transmembrane</keyword>
<accession>A0ABV7KNU2</accession>
<dbReference type="InterPro" id="IPR003675">
    <property type="entry name" value="Rce1/LyrA-like_dom"/>
</dbReference>
<comment type="caution">
    <text evidence="3">The sequence shown here is derived from an EMBL/GenBank/DDBJ whole genome shotgun (WGS) entry which is preliminary data.</text>
</comment>
<feature type="transmembrane region" description="Helical" evidence="1">
    <location>
        <begin position="31"/>
        <end position="50"/>
    </location>
</feature>
<dbReference type="GO" id="GO:0016787">
    <property type="term" value="F:hydrolase activity"/>
    <property type="evidence" value="ECO:0007669"/>
    <property type="project" value="UniProtKB-KW"/>
</dbReference>
<feature type="transmembrane region" description="Helical" evidence="1">
    <location>
        <begin position="136"/>
        <end position="152"/>
    </location>
</feature>
<evidence type="ECO:0000313" key="3">
    <source>
        <dbReference type="EMBL" id="MFC3211120.1"/>
    </source>
</evidence>
<feature type="transmembrane region" description="Helical" evidence="1">
    <location>
        <begin position="183"/>
        <end position="200"/>
    </location>
</feature>
<feature type="domain" description="CAAX prenyl protease 2/Lysostaphin resistance protein A-like" evidence="2">
    <location>
        <begin position="104"/>
        <end position="192"/>
    </location>
</feature>
<feature type="transmembrane region" description="Helical" evidence="1">
    <location>
        <begin position="158"/>
        <end position="176"/>
    </location>
</feature>
<sequence length="202" mass="22904">MLRFLTKHKLLYILPIAYGLYNLAFDDISIFWYMYTFALLILMSVAILFGEIHEEMRTWKSFAYGISAAAAMYLILFAGYHLLQLLGVGSVASTADFLAIFTPASIWHLLLLMFIVVPGEELFWRGFVQQQLKQYVPAYAVVPIAAVLFGLTLWLADFWPGIFAGTAVGLILGYLYEKKKSMPALIIAHLLLMVLIFIVFPF</sequence>
<dbReference type="Pfam" id="PF02517">
    <property type="entry name" value="Rce1-like"/>
    <property type="match status" value="1"/>
</dbReference>
<keyword evidence="3" id="KW-0378">Hydrolase</keyword>
<evidence type="ECO:0000259" key="2">
    <source>
        <dbReference type="Pfam" id="PF02517"/>
    </source>
</evidence>
<keyword evidence="1" id="KW-0472">Membrane</keyword>
<protein>
    <submittedName>
        <fullName evidence="3">CPBP family intramembrane glutamic endopeptidase</fullName>
        <ecNumber evidence="3">3.4.-.-</ecNumber>
    </submittedName>
</protein>
<dbReference type="EC" id="3.4.-.-" evidence="3"/>
<dbReference type="RefSeq" id="WP_084244816.1">
    <property type="nucleotide sequence ID" value="NZ_CANNGD010000009.1"/>
</dbReference>